<name>A0A1N6I736_9BURK</name>
<reference evidence="2 3" key="1">
    <citation type="submission" date="2016-11" db="EMBL/GenBank/DDBJ databases">
        <authorList>
            <person name="Jaros S."/>
            <person name="Januszkiewicz K."/>
            <person name="Wedrychowicz H."/>
        </authorList>
    </citation>
    <scope>NUCLEOTIDE SEQUENCE [LARGE SCALE GENOMIC DNA]</scope>
    <source>
        <strain evidence="2 3">GAS86</strain>
    </source>
</reference>
<evidence type="ECO:0000313" key="2">
    <source>
        <dbReference type="EMBL" id="SIO27834.1"/>
    </source>
</evidence>
<evidence type="ECO:0000313" key="3">
    <source>
        <dbReference type="Proteomes" id="UP000184693"/>
    </source>
</evidence>
<accession>A0A1N6I736</accession>
<evidence type="ECO:0000256" key="1">
    <source>
        <dbReference type="SAM" id="Phobius"/>
    </source>
</evidence>
<sequence>MVHMLSIGSARLARDARIVFGGNFSRKLIGLAILTSGYALIASHALQHLSGH</sequence>
<dbReference type="AlphaFoldDB" id="A0A1N6I736"/>
<gene>
    <name evidence="2" type="ORF">SAMN05444168_4060</name>
</gene>
<proteinExistence type="predicted"/>
<feature type="transmembrane region" description="Helical" evidence="1">
    <location>
        <begin position="28"/>
        <end position="46"/>
    </location>
</feature>
<keyword evidence="1" id="KW-0812">Transmembrane</keyword>
<keyword evidence="1" id="KW-0472">Membrane</keyword>
<dbReference type="RefSeq" id="WP_167379402.1">
    <property type="nucleotide sequence ID" value="NZ_FSRM01000001.1"/>
</dbReference>
<organism evidence="2 3">
    <name type="scientific">Paraburkholderia phenazinium</name>
    <dbReference type="NCBI Taxonomy" id="60549"/>
    <lineage>
        <taxon>Bacteria</taxon>
        <taxon>Pseudomonadati</taxon>
        <taxon>Pseudomonadota</taxon>
        <taxon>Betaproteobacteria</taxon>
        <taxon>Burkholderiales</taxon>
        <taxon>Burkholderiaceae</taxon>
        <taxon>Paraburkholderia</taxon>
    </lineage>
</organism>
<dbReference type="Proteomes" id="UP000184693">
    <property type="component" value="Unassembled WGS sequence"/>
</dbReference>
<dbReference type="EMBL" id="FSRM01000001">
    <property type="protein sequence ID" value="SIO27834.1"/>
    <property type="molecule type" value="Genomic_DNA"/>
</dbReference>
<keyword evidence="1" id="KW-1133">Transmembrane helix</keyword>
<protein>
    <submittedName>
        <fullName evidence="2">Uncharacterized protein</fullName>
    </submittedName>
</protein>